<keyword evidence="4" id="KW-1003">Cell membrane</keyword>
<dbReference type="RefSeq" id="WP_093633605.1">
    <property type="nucleotide sequence ID" value="NZ_FPBH01000003.1"/>
</dbReference>
<dbReference type="GO" id="GO:0000155">
    <property type="term" value="F:phosphorelay sensor kinase activity"/>
    <property type="evidence" value="ECO:0007669"/>
    <property type="project" value="InterPro"/>
</dbReference>
<evidence type="ECO:0000256" key="3">
    <source>
        <dbReference type="ARBA" id="ARBA00012438"/>
    </source>
</evidence>
<organism evidence="12 13">
    <name type="scientific">Paraburkholderia aspalathi</name>
    <dbReference type="NCBI Taxonomy" id="1324617"/>
    <lineage>
        <taxon>Bacteria</taxon>
        <taxon>Pseudomonadati</taxon>
        <taxon>Pseudomonadota</taxon>
        <taxon>Betaproteobacteria</taxon>
        <taxon>Burkholderiales</taxon>
        <taxon>Burkholderiaceae</taxon>
        <taxon>Paraburkholderia</taxon>
    </lineage>
</organism>
<dbReference type="InterPro" id="IPR005467">
    <property type="entry name" value="His_kinase_dom"/>
</dbReference>
<keyword evidence="5" id="KW-0597">Phosphoprotein</keyword>
<evidence type="ECO:0000256" key="5">
    <source>
        <dbReference type="ARBA" id="ARBA00022553"/>
    </source>
</evidence>
<keyword evidence="9" id="KW-0067">ATP-binding</keyword>
<dbReference type="InterPro" id="IPR036097">
    <property type="entry name" value="HisK_dim/P_sf"/>
</dbReference>
<keyword evidence="6" id="KW-0808">Transferase</keyword>
<dbReference type="InterPro" id="IPR004358">
    <property type="entry name" value="Sig_transdc_His_kin-like_C"/>
</dbReference>
<dbReference type="Proteomes" id="UP000198844">
    <property type="component" value="Unassembled WGS sequence"/>
</dbReference>
<dbReference type="InterPro" id="IPR003594">
    <property type="entry name" value="HATPase_dom"/>
</dbReference>
<keyword evidence="7" id="KW-0547">Nucleotide-binding</keyword>
<evidence type="ECO:0000256" key="4">
    <source>
        <dbReference type="ARBA" id="ARBA00022475"/>
    </source>
</evidence>
<dbReference type="AlphaFoldDB" id="A0A1I7AJH4"/>
<evidence type="ECO:0000256" key="7">
    <source>
        <dbReference type="ARBA" id="ARBA00022741"/>
    </source>
</evidence>
<dbReference type="InterPro" id="IPR050980">
    <property type="entry name" value="2C_sensor_his_kinase"/>
</dbReference>
<feature type="transmembrane region" description="Helical" evidence="10">
    <location>
        <begin position="12"/>
        <end position="35"/>
    </location>
</feature>
<evidence type="ECO:0000313" key="12">
    <source>
        <dbReference type="EMBL" id="SFT75119.1"/>
    </source>
</evidence>
<keyword evidence="10" id="KW-1133">Transmembrane helix</keyword>
<dbReference type="Pfam" id="PF00512">
    <property type="entry name" value="HisKA"/>
    <property type="match status" value="1"/>
</dbReference>
<dbReference type="PANTHER" id="PTHR44936:SF10">
    <property type="entry name" value="SENSOR PROTEIN RSTB"/>
    <property type="match status" value="1"/>
</dbReference>
<evidence type="ECO:0000256" key="6">
    <source>
        <dbReference type="ARBA" id="ARBA00022679"/>
    </source>
</evidence>
<reference evidence="12 13" key="1">
    <citation type="submission" date="2016-10" db="EMBL/GenBank/DDBJ databases">
        <authorList>
            <person name="de Groot N.N."/>
        </authorList>
    </citation>
    <scope>NUCLEOTIDE SEQUENCE [LARGE SCALE GENOMIC DNA]</scope>
    <source>
        <strain evidence="12 13">LMG 27731</strain>
    </source>
</reference>
<proteinExistence type="predicted"/>
<dbReference type="GO" id="GO:0005886">
    <property type="term" value="C:plasma membrane"/>
    <property type="evidence" value="ECO:0007669"/>
    <property type="project" value="UniProtKB-SubCell"/>
</dbReference>
<evidence type="ECO:0000313" key="13">
    <source>
        <dbReference type="Proteomes" id="UP000198844"/>
    </source>
</evidence>
<accession>A0A1I7AJH4</accession>
<dbReference type="InterPro" id="IPR003661">
    <property type="entry name" value="HisK_dim/P_dom"/>
</dbReference>
<dbReference type="Pfam" id="PF02518">
    <property type="entry name" value="HATPase_c"/>
    <property type="match status" value="1"/>
</dbReference>
<dbReference type="EC" id="2.7.13.3" evidence="3"/>
<dbReference type="PROSITE" id="PS50109">
    <property type="entry name" value="HIS_KIN"/>
    <property type="match status" value="1"/>
</dbReference>
<keyword evidence="10" id="KW-0472">Membrane</keyword>
<name>A0A1I7AJH4_9BURK</name>
<dbReference type="SMART" id="SM00387">
    <property type="entry name" value="HATPase_c"/>
    <property type="match status" value="1"/>
</dbReference>
<dbReference type="OrthoDB" id="9809766at2"/>
<dbReference type="EMBL" id="FPBH01000003">
    <property type="protein sequence ID" value="SFT75119.1"/>
    <property type="molecule type" value="Genomic_DNA"/>
</dbReference>
<dbReference type="Gene3D" id="1.10.287.130">
    <property type="match status" value="1"/>
</dbReference>
<feature type="domain" description="Histidine kinase" evidence="11">
    <location>
        <begin position="221"/>
        <end position="431"/>
    </location>
</feature>
<gene>
    <name evidence="12" type="ORF">SAMN05192563_1003429</name>
</gene>
<dbReference type="CDD" id="cd00082">
    <property type="entry name" value="HisKA"/>
    <property type="match status" value="1"/>
</dbReference>
<evidence type="ECO:0000256" key="9">
    <source>
        <dbReference type="ARBA" id="ARBA00022840"/>
    </source>
</evidence>
<evidence type="ECO:0000256" key="8">
    <source>
        <dbReference type="ARBA" id="ARBA00022777"/>
    </source>
</evidence>
<comment type="catalytic activity">
    <reaction evidence="1">
        <text>ATP + protein L-histidine = ADP + protein N-phospho-L-histidine.</text>
        <dbReference type="EC" id="2.7.13.3"/>
    </reaction>
</comment>
<evidence type="ECO:0000256" key="2">
    <source>
        <dbReference type="ARBA" id="ARBA00004651"/>
    </source>
</evidence>
<dbReference type="Gene3D" id="3.30.565.10">
    <property type="entry name" value="Histidine kinase-like ATPase, C-terminal domain"/>
    <property type="match status" value="1"/>
</dbReference>
<evidence type="ECO:0000259" key="11">
    <source>
        <dbReference type="PROSITE" id="PS50109"/>
    </source>
</evidence>
<protein>
    <recommendedName>
        <fullName evidence="3">histidine kinase</fullName>
        <ecNumber evidence="3">2.7.13.3</ecNumber>
    </recommendedName>
</protein>
<comment type="subcellular location">
    <subcellularLocation>
        <location evidence="2">Cell membrane</location>
        <topology evidence="2">Multi-pass membrane protein</topology>
    </subcellularLocation>
</comment>
<evidence type="ECO:0000256" key="1">
    <source>
        <dbReference type="ARBA" id="ARBA00000085"/>
    </source>
</evidence>
<sequence>MRLSLRRWSIIVIGVGWTGSILGLLWLSASAAVGISEYSFRQLMTGPGYLLAEQLRPLSTAQREQRLILLRQHFQYPIELVAADSVELPPQARTMLLHQQAAQNSDEEIAYFSLDDDTLIQFGPMWGSAALTDVLGSPVFLLTAVTASAPILGFSVVAWRRKQRWCRDLQEITACLSDMARSPAIMLPAVDREWMPLVLAMRRHVEDLSAMSERHKEVSQAVSHELRTPLARMRFAMMLLGRSEDVATRNRLQERLQLDVDRLESLVRASLRFARLTDAPARVAREPIAVLTWLREERMDVDDKGFVINVTAQPEHLQFTADRDLLHLIARNLLENALAHGRSHVIVGARLDETRQMILEVEDDGPGIAAEDRERVFEPFVRLAAGGEESSGFGLGLALVRRAVYLQGGSIGISTSALGGACFRVTLPLPA</sequence>
<dbReference type="PRINTS" id="PR00344">
    <property type="entry name" value="BCTRLSENSOR"/>
</dbReference>
<keyword evidence="10" id="KW-0812">Transmembrane</keyword>
<dbReference type="PANTHER" id="PTHR44936">
    <property type="entry name" value="SENSOR PROTEIN CREC"/>
    <property type="match status" value="1"/>
</dbReference>
<dbReference type="GO" id="GO:0005524">
    <property type="term" value="F:ATP binding"/>
    <property type="evidence" value="ECO:0007669"/>
    <property type="project" value="UniProtKB-KW"/>
</dbReference>
<dbReference type="SUPFAM" id="SSF55874">
    <property type="entry name" value="ATPase domain of HSP90 chaperone/DNA topoisomerase II/histidine kinase"/>
    <property type="match status" value="1"/>
</dbReference>
<feature type="transmembrane region" description="Helical" evidence="10">
    <location>
        <begin position="139"/>
        <end position="159"/>
    </location>
</feature>
<dbReference type="SUPFAM" id="SSF47384">
    <property type="entry name" value="Homodimeric domain of signal transducing histidine kinase"/>
    <property type="match status" value="1"/>
</dbReference>
<dbReference type="SMART" id="SM00388">
    <property type="entry name" value="HisKA"/>
    <property type="match status" value="1"/>
</dbReference>
<keyword evidence="8 12" id="KW-0418">Kinase</keyword>
<evidence type="ECO:0000256" key="10">
    <source>
        <dbReference type="SAM" id="Phobius"/>
    </source>
</evidence>
<dbReference type="InterPro" id="IPR036890">
    <property type="entry name" value="HATPase_C_sf"/>
</dbReference>